<evidence type="ECO:0000313" key="4">
    <source>
        <dbReference type="Proteomes" id="UP000285951"/>
    </source>
</evidence>
<evidence type="ECO:0000259" key="1">
    <source>
        <dbReference type="SMART" id="SM00953"/>
    </source>
</evidence>
<evidence type="ECO:0000313" key="5">
    <source>
        <dbReference type="Proteomes" id="UP000462449"/>
    </source>
</evidence>
<dbReference type="Proteomes" id="UP000285951">
    <property type="component" value="Unassembled WGS sequence"/>
</dbReference>
<name>A0A7M4D508_9BACT</name>
<comment type="caution">
    <text evidence="2">The sequence shown here is derived from an EMBL/GenBank/DDBJ whole genome shotgun (WGS) entry which is preliminary data.</text>
</comment>
<dbReference type="Pfam" id="PF08808">
    <property type="entry name" value="RES"/>
    <property type="match status" value="1"/>
</dbReference>
<sequence>MKVCAHCFKDKELQSFIIASSTEIGQCNYCTDGTDTETIEIDELLDFFTELFNLFEKTEENQNILDLIQQDWKLFSDEVDSIRMLTDILNASQSHIKNIAQHVEYSFDILNCVNYWHVLKNILLGQRRFITDIEEIEELEWNRLLNQQVELKPDKSFYRSRIHKNANQDTFRVDQMGCPDKEFASAGRANPQGIPYLYLSDNPQTTLYETRSSYLDELSIGEFKSKNNQPILLVDFTEEPSIYFHIGNIKDFVKSTLLKRLISSDLSKPLRRYDSVLDYIPTQFICEYIRYMIGADGILFESSLHTEGKNLVIFDQNKLECVKVYKQQITNIQVQSQDI</sequence>
<protein>
    <submittedName>
        <fullName evidence="2">RES domain-containing protein</fullName>
    </submittedName>
</protein>
<dbReference type="EMBL" id="QTZN02000014">
    <property type="protein sequence ID" value="MVB06942.1"/>
    <property type="molecule type" value="Genomic_DNA"/>
</dbReference>
<organism evidence="2 5">
    <name type="scientific">Labilibaculum euxinus</name>
    <dbReference type="NCBI Taxonomy" id="2686357"/>
    <lineage>
        <taxon>Bacteria</taxon>
        <taxon>Pseudomonadati</taxon>
        <taxon>Bacteroidota</taxon>
        <taxon>Bacteroidia</taxon>
        <taxon>Marinilabiliales</taxon>
        <taxon>Marinifilaceae</taxon>
        <taxon>Labilibaculum</taxon>
    </lineage>
</organism>
<dbReference type="RefSeq" id="WP_156195478.1">
    <property type="nucleotide sequence ID" value="NZ_QTZN02000014.1"/>
</dbReference>
<keyword evidence="4" id="KW-1185">Reference proteome</keyword>
<dbReference type="OrthoDB" id="648213at2"/>
<reference evidence="3 4" key="1">
    <citation type="submission" date="2019-11" db="EMBL/GenBank/DDBJ databases">
        <title>Draft genome sequence of Labilibaculum sp. strain SYP isolated from Black Sea.</title>
        <authorList>
            <person name="Yadav S."/>
            <person name="Villanueva L."/>
        </authorList>
    </citation>
    <scope>NUCLEOTIDE SEQUENCE [LARGE SCALE GENOMIC DNA]</scope>
    <source>
        <strain evidence="3 4">44</strain>
    </source>
</reference>
<dbReference type="EMBL" id="WOTW01000014">
    <property type="protein sequence ID" value="MUP37737.1"/>
    <property type="molecule type" value="Genomic_DNA"/>
</dbReference>
<accession>A0A7M4D508</accession>
<dbReference type="Proteomes" id="UP000462449">
    <property type="component" value="Unassembled WGS sequence"/>
</dbReference>
<dbReference type="SMART" id="SM00953">
    <property type="entry name" value="RES"/>
    <property type="match status" value="1"/>
</dbReference>
<dbReference type="AlphaFoldDB" id="A0A7M4D508"/>
<proteinExistence type="predicted"/>
<feature type="domain" description="RES" evidence="1">
    <location>
        <begin position="172"/>
        <end position="325"/>
    </location>
</feature>
<evidence type="ECO:0000313" key="2">
    <source>
        <dbReference type="EMBL" id="MUP37737.1"/>
    </source>
</evidence>
<evidence type="ECO:0000313" key="3">
    <source>
        <dbReference type="EMBL" id="MVB06942.1"/>
    </source>
</evidence>
<dbReference type="InterPro" id="IPR014914">
    <property type="entry name" value="RES_dom"/>
</dbReference>
<reference evidence="2 5" key="2">
    <citation type="submission" date="2019-12" db="EMBL/GenBank/DDBJ databases">
        <title>Draft genome sequence of Labilibaculum sp. strain 44 isolated from deep waters of Black Sea.</title>
        <authorList>
            <person name="Yadav S."/>
            <person name="Villanueva L."/>
        </authorList>
    </citation>
    <scope>NUCLEOTIDE SEQUENCE [LARGE SCALE GENOMIC DNA]</scope>
    <source>
        <strain evidence="2 5">44</strain>
    </source>
</reference>
<gene>
    <name evidence="3" type="ORF">DWB62_007915</name>
    <name evidence="2" type="ORF">GNY23_07915</name>
</gene>